<evidence type="ECO:0000313" key="1">
    <source>
        <dbReference type="EMBL" id="MXP46130.1"/>
    </source>
</evidence>
<keyword evidence="2" id="KW-1185">Reference proteome</keyword>
<comment type="caution">
    <text evidence="1">The sequence shown here is derived from an EMBL/GenBank/DDBJ whole genome shotgun (WGS) entry which is preliminary data.</text>
</comment>
<dbReference type="AlphaFoldDB" id="A0A6I4UZZ5"/>
<accession>A0A6I4UZZ5</accession>
<evidence type="ECO:0000313" key="2">
    <source>
        <dbReference type="Proteomes" id="UP000471435"/>
    </source>
</evidence>
<dbReference type="RefSeq" id="WP_160729399.1">
    <property type="nucleotide sequence ID" value="NZ_CANLWR010000001.1"/>
</dbReference>
<dbReference type="OrthoDB" id="7159482at2"/>
<dbReference type="InterPro" id="IPR021252">
    <property type="entry name" value="DUF2794"/>
</dbReference>
<reference evidence="1 2" key="1">
    <citation type="submission" date="2019-12" db="EMBL/GenBank/DDBJ databases">
        <title>Genomic-based taxomic classification of the family Erythrobacteraceae.</title>
        <authorList>
            <person name="Xu L."/>
        </authorList>
    </citation>
    <scope>NUCLEOTIDE SEQUENCE [LARGE SCALE GENOMIC DNA]</scope>
    <source>
        <strain evidence="1 2">SW-109</strain>
    </source>
</reference>
<proteinExistence type="predicted"/>
<protein>
    <submittedName>
        <fullName evidence="1">DUF2794 domain-containing protein</fullName>
    </submittedName>
</protein>
<name>A0A6I4UZZ5_9SPHN</name>
<dbReference type="EMBL" id="WTYP01000001">
    <property type="protein sequence ID" value="MXP46130.1"/>
    <property type="molecule type" value="Genomic_DNA"/>
</dbReference>
<dbReference type="Proteomes" id="UP000471435">
    <property type="component" value="Unassembled WGS sequence"/>
</dbReference>
<dbReference type="Pfam" id="PF10984">
    <property type="entry name" value="DUF2794"/>
    <property type="match status" value="1"/>
</dbReference>
<sequence length="127" mass="14136">MASGSGPGMGALADTPGRIIAFPGRKPAQVAFARDELQRILDLYGRMVAAGEWRDYAMEFTKDVAVFDAFRRAAERPQARIEKRPSLRNRQGMWTLFGEHGQVLKRGHELAGVLAPIERRLLKSVDS</sequence>
<organism evidence="1 2">
    <name type="scientific">Pontixanthobacter luteolus</name>
    <dbReference type="NCBI Taxonomy" id="295089"/>
    <lineage>
        <taxon>Bacteria</taxon>
        <taxon>Pseudomonadati</taxon>
        <taxon>Pseudomonadota</taxon>
        <taxon>Alphaproteobacteria</taxon>
        <taxon>Sphingomonadales</taxon>
        <taxon>Erythrobacteraceae</taxon>
        <taxon>Pontixanthobacter</taxon>
    </lineage>
</organism>
<gene>
    <name evidence="1" type="ORF">GRI43_01825</name>
</gene>